<evidence type="ECO:0000313" key="2">
    <source>
        <dbReference type="Proteomes" id="UP000295345"/>
    </source>
</evidence>
<organism evidence="1 2">
    <name type="scientific">Streptomyces hainanensis</name>
    <dbReference type="NCBI Taxonomy" id="402648"/>
    <lineage>
        <taxon>Bacteria</taxon>
        <taxon>Bacillati</taxon>
        <taxon>Actinomycetota</taxon>
        <taxon>Actinomycetes</taxon>
        <taxon>Kitasatosporales</taxon>
        <taxon>Streptomycetaceae</taxon>
        <taxon>Streptomyces</taxon>
    </lineage>
</organism>
<dbReference type="OrthoDB" id="3527311at2"/>
<accession>A0A4R4TFI8</accession>
<dbReference type="AlphaFoldDB" id="A0A4R4TFI8"/>
<sequence length="223" mass="25530">MNAHESDLLASRELRGRVLDRVDVLDKVKTLRLLPDGLHVTTRMVAEFYEVDREAVKKVVIRHRGELVESGLRVLEGLELQRFKRDNLSPNPGLPQPRRSLTLYPRRAVLNVGMLLRDSVVARQVRSYLLDTEAVARVPAGGEPVDNFPLRALHELERYVERVVDERMVAVAEESVRQVIATAVTPLLNHLVETSGEHRQRLHEIRDDLRRSRLGRGWRPDLG</sequence>
<keyword evidence="1" id="KW-0540">Nuclease</keyword>
<gene>
    <name evidence="1" type="ORF">E1283_10355</name>
</gene>
<dbReference type="EMBL" id="SMKI01000082">
    <property type="protein sequence ID" value="TDC76217.1"/>
    <property type="molecule type" value="Genomic_DNA"/>
</dbReference>
<keyword evidence="1" id="KW-0255">Endonuclease</keyword>
<protein>
    <submittedName>
        <fullName evidence="1">Restriction endonuclease</fullName>
    </submittedName>
</protein>
<keyword evidence="2" id="KW-1185">Reference proteome</keyword>
<proteinExistence type="predicted"/>
<name>A0A4R4TFI8_9ACTN</name>
<dbReference type="GO" id="GO:0004519">
    <property type="term" value="F:endonuclease activity"/>
    <property type="evidence" value="ECO:0007669"/>
    <property type="project" value="UniProtKB-KW"/>
</dbReference>
<evidence type="ECO:0000313" key="1">
    <source>
        <dbReference type="EMBL" id="TDC76217.1"/>
    </source>
</evidence>
<dbReference type="Proteomes" id="UP000295345">
    <property type="component" value="Unassembled WGS sequence"/>
</dbReference>
<comment type="caution">
    <text evidence="1">The sequence shown here is derived from an EMBL/GenBank/DDBJ whole genome shotgun (WGS) entry which is preliminary data.</text>
</comment>
<reference evidence="1 2" key="1">
    <citation type="submission" date="2019-03" db="EMBL/GenBank/DDBJ databases">
        <title>Draft genome sequences of novel Actinobacteria.</title>
        <authorList>
            <person name="Sahin N."/>
            <person name="Ay H."/>
            <person name="Saygin H."/>
        </authorList>
    </citation>
    <scope>NUCLEOTIDE SEQUENCE [LARGE SCALE GENOMIC DNA]</scope>
    <source>
        <strain evidence="1 2">DSM 41900</strain>
    </source>
</reference>
<keyword evidence="1" id="KW-0378">Hydrolase</keyword>